<evidence type="ECO:0000313" key="6">
    <source>
        <dbReference type="EMBL" id="MFC3549963.1"/>
    </source>
</evidence>
<protein>
    <submittedName>
        <fullName evidence="6">DUF4870 domain-containing protein</fullName>
    </submittedName>
</protein>
<keyword evidence="7" id="KW-1185">Reference proteome</keyword>
<evidence type="ECO:0000256" key="2">
    <source>
        <dbReference type="ARBA" id="ARBA00022692"/>
    </source>
</evidence>
<keyword evidence="4 5" id="KW-0472">Membrane</keyword>
<sequence length="138" mass="15021">MSEFNEAPESGSSSGVPVEQRQWAMFAHLSAIAGAVLTSGVGGWGTFLGPLVIWLLKKDTMPFVDDQAKEALNYNITVAIVFFALWVLVFVTLGIGFLIAIPAWIVVGIAWLVFTIIAAIKANDGVSYRYPFTLRLVK</sequence>
<evidence type="ECO:0000313" key="7">
    <source>
        <dbReference type="Proteomes" id="UP001595740"/>
    </source>
</evidence>
<dbReference type="RefSeq" id="WP_386757350.1">
    <property type="nucleotide sequence ID" value="NZ_JBHRXK010000001.1"/>
</dbReference>
<keyword evidence="3 5" id="KW-1133">Transmembrane helix</keyword>
<evidence type="ECO:0000256" key="5">
    <source>
        <dbReference type="SAM" id="Phobius"/>
    </source>
</evidence>
<feature type="transmembrane region" description="Helical" evidence="5">
    <location>
        <begin position="23"/>
        <end position="56"/>
    </location>
</feature>
<keyword evidence="2 5" id="KW-0812">Transmembrane</keyword>
<feature type="transmembrane region" description="Helical" evidence="5">
    <location>
        <begin position="76"/>
        <end position="95"/>
    </location>
</feature>
<dbReference type="Proteomes" id="UP001595740">
    <property type="component" value="Unassembled WGS sequence"/>
</dbReference>
<dbReference type="EMBL" id="JBHRXK010000001">
    <property type="protein sequence ID" value="MFC3549963.1"/>
    <property type="molecule type" value="Genomic_DNA"/>
</dbReference>
<dbReference type="Pfam" id="PF09685">
    <property type="entry name" value="MamF_MmsF"/>
    <property type="match status" value="1"/>
</dbReference>
<accession>A0ABV7RLE7</accession>
<proteinExistence type="predicted"/>
<feature type="transmembrane region" description="Helical" evidence="5">
    <location>
        <begin position="101"/>
        <end position="120"/>
    </location>
</feature>
<name>A0ABV7RLE7_9GAMM</name>
<evidence type="ECO:0000256" key="1">
    <source>
        <dbReference type="ARBA" id="ARBA00004141"/>
    </source>
</evidence>
<gene>
    <name evidence="6" type="ORF">ACFOLC_02935</name>
</gene>
<comment type="subcellular location">
    <subcellularLocation>
        <location evidence="1">Membrane</location>
        <topology evidence="1">Multi-pass membrane protein</topology>
    </subcellularLocation>
</comment>
<comment type="caution">
    <text evidence="6">The sequence shown here is derived from an EMBL/GenBank/DDBJ whole genome shotgun (WGS) entry which is preliminary data.</text>
</comment>
<evidence type="ECO:0000256" key="3">
    <source>
        <dbReference type="ARBA" id="ARBA00022989"/>
    </source>
</evidence>
<dbReference type="InterPro" id="IPR019109">
    <property type="entry name" value="MamF_MmsF"/>
</dbReference>
<reference evidence="7" key="1">
    <citation type="journal article" date="2019" name="Int. J. Syst. Evol. Microbiol.">
        <title>The Global Catalogue of Microorganisms (GCM) 10K type strain sequencing project: providing services to taxonomists for standard genome sequencing and annotation.</title>
        <authorList>
            <consortium name="The Broad Institute Genomics Platform"/>
            <consortium name="The Broad Institute Genome Sequencing Center for Infectious Disease"/>
            <person name="Wu L."/>
            <person name="Ma J."/>
        </authorList>
    </citation>
    <scope>NUCLEOTIDE SEQUENCE [LARGE SCALE GENOMIC DNA]</scope>
    <source>
        <strain evidence="7">KCTC 42875</strain>
    </source>
</reference>
<organism evidence="6 7">
    <name type="scientific">Lysobacter cavernae</name>
    <dbReference type="NCBI Taxonomy" id="1685901"/>
    <lineage>
        <taxon>Bacteria</taxon>
        <taxon>Pseudomonadati</taxon>
        <taxon>Pseudomonadota</taxon>
        <taxon>Gammaproteobacteria</taxon>
        <taxon>Lysobacterales</taxon>
        <taxon>Lysobacteraceae</taxon>
        <taxon>Lysobacter</taxon>
    </lineage>
</organism>
<evidence type="ECO:0000256" key="4">
    <source>
        <dbReference type="ARBA" id="ARBA00023136"/>
    </source>
</evidence>